<evidence type="ECO:0008006" key="3">
    <source>
        <dbReference type="Google" id="ProtNLM"/>
    </source>
</evidence>
<dbReference type="SUPFAM" id="SSF103190">
    <property type="entry name" value="Sensory domain-like"/>
    <property type="match status" value="1"/>
</dbReference>
<accession>A0A2G8TI63</accession>
<reference evidence="1 2" key="1">
    <citation type="submission" date="2017-10" db="EMBL/GenBank/DDBJ databases">
        <title>Massilia psychrophilum sp. nov., a novel purple-pigmented bacterium isolated from Tianshan glacier, Xinjiang Municipality, China.</title>
        <authorList>
            <person name="Wang H."/>
        </authorList>
    </citation>
    <scope>NUCLEOTIDE SEQUENCE [LARGE SCALE GENOMIC DNA]</scope>
    <source>
        <strain evidence="1 2">JCM 30074</strain>
    </source>
</reference>
<sequence length="87" mass="9301">MQAFLDARVGLLDEFLNVTALGPDGRLLATLRPSATGKPFSALGKQYFDETLAKKRAIVSAPLRNVLSGAPIVLVTAPLYDEQGKLC</sequence>
<evidence type="ECO:0000313" key="1">
    <source>
        <dbReference type="EMBL" id="PIL45720.1"/>
    </source>
</evidence>
<proteinExistence type="predicted"/>
<dbReference type="EMBL" id="PDOC01000003">
    <property type="protein sequence ID" value="PIL45720.1"/>
    <property type="molecule type" value="Genomic_DNA"/>
</dbReference>
<name>A0A2G8TI63_9BURK</name>
<dbReference type="OrthoDB" id="8929028at2"/>
<dbReference type="RefSeq" id="WP_099787630.1">
    <property type="nucleotide sequence ID" value="NZ_JBHLYV010000029.1"/>
</dbReference>
<dbReference type="InterPro" id="IPR029151">
    <property type="entry name" value="Sensor-like_sf"/>
</dbReference>
<dbReference type="CDD" id="cd18773">
    <property type="entry name" value="PDC1_HK_sensor"/>
    <property type="match status" value="1"/>
</dbReference>
<comment type="caution">
    <text evidence="1">The sequence shown here is derived from an EMBL/GenBank/DDBJ whole genome shotgun (WGS) entry which is preliminary data.</text>
</comment>
<dbReference type="Proteomes" id="UP000230390">
    <property type="component" value="Unassembled WGS sequence"/>
</dbReference>
<organism evidence="1 2">
    <name type="scientific">Massilia eurypsychrophila</name>
    <dbReference type="NCBI Taxonomy" id="1485217"/>
    <lineage>
        <taxon>Bacteria</taxon>
        <taxon>Pseudomonadati</taxon>
        <taxon>Pseudomonadota</taxon>
        <taxon>Betaproteobacteria</taxon>
        <taxon>Burkholderiales</taxon>
        <taxon>Oxalobacteraceae</taxon>
        <taxon>Telluria group</taxon>
        <taxon>Massilia</taxon>
    </lineage>
</organism>
<gene>
    <name evidence="1" type="ORF">CR105_06495</name>
</gene>
<dbReference type="Gene3D" id="3.30.450.20">
    <property type="entry name" value="PAS domain"/>
    <property type="match status" value="1"/>
</dbReference>
<evidence type="ECO:0000313" key="2">
    <source>
        <dbReference type="Proteomes" id="UP000230390"/>
    </source>
</evidence>
<dbReference type="AlphaFoldDB" id="A0A2G8TI63"/>
<protein>
    <recommendedName>
        <fullName evidence="3">Cache domain-containing protein</fullName>
    </recommendedName>
</protein>
<keyword evidence="2" id="KW-1185">Reference proteome</keyword>